<reference evidence="3 4" key="1">
    <citation type="submission" date="2013-03" db="EMBL/GenBank/DDBJ databases">
        <title>The Genome Sequence of Capronia coronata CBS 617.96.</title>
        <authorList>
            <consortium name="The Broad Institute Genomics Platform"/>
            <person name="Cuomo C."/>
            <person name="de Hoog S."/>
            <person name="Gorbushina A."/>
            <person name="Walker B."/>
            <person name="Young S.K."/>
            <person name="Zeng Q."/>
            <person name="Gargeya S."/>
            <person name="Fitzgerald M."/>
            <person name="Haas B."/>
            <person name="Abouelleil A."/>
            <person name="Allen A.W."/>
            <person name="Alvarado L."/>
            <person name="Arachchi H.M."/>
            <person name="Berlin A.M."/>
            <person name="Chapman S.B."/>
            <person name="Gainer-Dewar J."/>
            <person name="Goldberg J."/>
            <person name="Griggs A."/>
            <person name="Gujja S."/>
            <person name="Hansen M."/>
            <person name="Howarth C."/>
            <person name="Imamovic A."/>
            <person name="Ireland A."/>
            <person name="Larimer J."/>
            <person name="McCowan C."/>
            <person name="Murphy C."/>
            <person name="Pearson M."/>
            <person name="Poon T.W."/>
            <person name="Priest M."/>
            <person name="Roberts A."/>
            <person name="Saif S."/>
            <person name="Shea T."/>
            <person name="Sisk P."/>
            <person name="Sykes S."/>
            <person name="Wortman J."/>
            <person name="Nusbaum C."/>
            <person name="Birren B."/>
        </authorList>
    </citation>
    <scope>NUCLEOTIDE SEQUENCE [LARGE SCALE GENOMIC DNA]</scope>
    <source>
        <strain evidence="3 4">CBS 617.96</strain>
    </source>
</reference>
<dbReference type="GeneID" id="19155379"/>
<feature type="compositionally biased region" description="Low complexity" evidence="1">
    <location>
        <begin position="491"/>
        <end position="502"/>
    </location>
</feature>
<evidence type="ECO:0000313" key="3">
    <source>
        <dbReference type="EMBL" id="EXJ95351.1"/>
    </source>
</evidence>
<dbReference type="Pfam" id="PF12937">
    <property type="entry name" value="F-box-like"/>
    <property type="match status" value="1"/>
</dbReference>
<comment type="caution">
    <text evidence="3">The sequence shown here is derived from an EMBL/GenBank/DDBJ whole genome shotgun (WGS) entry which is preliminary data.</text>
</comment>
<dbReference type="EMBL" id="AMWN01000001">
    <property type="protein sequence ID" value="EXJ95351.1"/>
    <property type="molecule type" value="Genomic_DNA"/>
</dbReference>
<keyword evidence="4" id="KW-1185">Reference proteome</keyword>
<proteinExistence type="predicted"/>
<dbReference type="InterPro" id="IPR001810">
    <property type="entry name" value="F-box_dom"/>
</dbReference>
<gene>
    <name evidence="3" type="ORF">A1O1_00471</name>
</gene>
<protein>
    <recommendedName>
        <fullName evidence="2">F-box domain-containing protein</fullName>
    </recommendedName>
</protein>
<dbReference type="OrthoDB" id="5422579at2759"/>
<dbReference type="AlphaFoldDB" id="W9Z1C9"/>
<organism evidence="3 4">
    <name type="scientific">Capronia coronata CBS 617.96</name>
    <dbReference type="NCBI Taxonomy" id="1182541"/>
    <lineage>
        <taxon>Eukaryota</taxon>
        <taxon>Fungi</taxon>
        <taxon>Dikarya</taxon>
        <taxon>Ascomycota</taxon>
        <taxon>Pezizomycotina</taxon>
        <taxon>Eurotiomycetes</taxon>
        <taxon>Chaetothyriomycetidae</taxon>
        <taxon>Chaetothyriales</taxon>
        <taxon>Herpotrichiellaceae</taxon>
        <taxon>Capronia</taxon>
    </lineage>
</organism>
<dbReference type="InterPro" id="IPR036047">
    <property type="entry name" value="F-box-like_dom_sf"/>
</dbReference>
<feature type="region of interest" description="Disordered" evidence="1">
    <location>
        <begin position="491"/>
        <end position="519"/>
    </location>
</feature>
<dbReference type="SUPFAM" id="SSF81383">
    <property type="entry name" value="F-box domain"/>
    <property type="match status" value="1"/>
</dbReference>
<sequence>MASFHSAPQTNGPLPDLPNEILLLVVQNCSRATLKNVRLASKSLAQMADPYLWRKVVLVPNEHCILGFIKALKRSKVTQLITKVKYDARFGSFFGHIKKYGSNAARPPMSDEEKARAEALLDRAAQGRFQPYEDMAIEVAMLTRALKLLPNLRDVRVRDCDDGTRIAFAKIPYFYQHICKSIKVDPEIVNFKLMAGGSGRSFSKGILTAAYSAGCRLQGFKMTNLDGRALFGVVPMKSSAAHQQLRIFQAMMENLRFLDLSFRNDTLMTTANHVDAVQALLKSAKKLRTLRLRLTDCSVTHHQYADDELLSDLGGLLETPTGSWISRPLLPRLEALMIEACICHDEDLMHFLKIHASTLRRLELSNITLLGSEDRRECWVKLIKNIKTDLKLTSVSFSGWFSNGGRQQWFVAKDSVCVDRLKARVERYVVDNRIRECPLEPIAIKPNQSDVAKPANGEEYEGDMTWAMVYSNRLGDEMDWTLTEPSFSISSAGGSEVSSASGDTNSPINQGTAHWEDPEEPIKVLGNADNAIDVDMVFNFSTINKTKPKPPTVHHPFPSSLSTSSSTMYHPKSISIPGKLTSASTSTSKW</sequence>
<feature type="compositionally biased region" description="Polar residues" evidence="1">
    <location>
        <begin position="503"/>
        <end position="512"/>
    </location>
</feature>
<evidence type="ECO:0000259" key="2">
    <source>
        <dbReference type="Pfam" id="PF12937"/>
    </source>
</evidence>
<dbReference type="InterPro" id="IPR032675">
    <property type="entry name" value="LRR_dom_sf"/>
</dbReference>
<dbReference type="HOGENOM" id="CLU_031206_0_0_1"/>
<dbReference type="Proteomes" id="UP000019484">
    <property type="component" value="Unassembled WGS sequence"/>
</dbReference>
<evidence type="ECO:0000256" key="1">
    <source>
        <dbReference type="SAM" id="MobiDB-lite"/>
    </source>
</evidence>
<evidence type="ECO:0000313" key="4">
    <source>
        <dbReference type="Proteomes" id="UP000019484"/>
    </source>
</evidence>
<accession>W9Z1C9</accession>
<dbReference type="SUPFAM" id="SSF52047">
    <property type="entry name" value="RNI-like"/>
    <property type="match status" value="1"/>
</dbReference>
<dbReference type="STRING" id="1182541.W9Z1C9"/>
<dbReference type="RefSeq" id="XP_007719580.1">
    <property type="nucleotide sequence ID" value="XM_007721390.1"/>
</dbReference>
<name>W9Z1C9_9EURO</name>
<dbReference type="Gene3D" id="3.80.10.10">
    <property type="entry name" value="Ribonuclease Inhibitor"/>
    <property type="match status" value="1"/>
</dbReference>
<dbReference type="eggNOG" id="ENOG502T4ZN">
    <property type="taxonomic scope" value="Eukaryota"/>
</dbReference>
<feature type="domain" description="F-box" evidence="2">
    <location>
        <begin position="15"/>
        <end position="58"/>
    </location>
</feature>